<dbReference type="CDD" id="cd23525">
    <property type="entry name" value="Abraxas_2_insects"/>
    <property type="match status" value="1"/>
</dbReference>
<dbReference type="GO" id="GO:0005634">
    <property type="term" value="C:nucleus"/>
    <property type="evidence" value="ECO:0007669"/>
    <property type="project" value="TreeGrafter"/>
</dbReference>
<reference evidence="4" key="1">
    <citation type="submission" date="2020-11" db="EMBL/GenBank/DDBJ databases">
        <authorList>
            <person name="Tran Van P."/>
        </authorList>
    </citation>
    <scope>NUCLEOTIDE SEQUENCE</scope>
</reference>
<dbReference type="PANTHER" id="PTHR31728:SF5">
    <property type="entry name" value="OS07G0540200 PROTEIN"/>
    <property type="match status" value="1"/>
</dbReference>
<protein>
    <submittedName>
        <fullName evidence="4">(California timema) hypothetical protein</fullName>
    </submittedName>
</protein>
<accession>A0A7R9J3F8</accession>
<dbReference type="Pfam" id="PF21125">
    <property type="entry name" value="MPN_2A_DUB_like"/>
    <property type="match status" value="1"/>
</dbReference>
<keyword evidence="1" id="KW-0175">Coiled coil</keyword>
<dbReference type="GO" id="GO:0090307">
    <property type="term" value="P:mitotic spindle assembly"/>
    <property type="evidence" value="ECO:0007669"/>
    <property type="project" value="TreeGrafter"/>
</dbReference>
<dbReference type="GO" id="GO:0031593">
    <property type="term" value="F:polyubiquitin modification-dependent protein binding"/>
    <property type="evidence" value="ECO:0007669"/>
    <property type="project" value="TreeGrafter"/>
</dbReference>
<feature type="coiled-coil region" evidence="1">
    <location>
        <begin position="230"/>
        <end position="257"/>
    </location>
</feature>
<feature type="region of interest" description="Disordered" evidence="2">
    <location>
        <begin position="311"/>
        <end position="481"/>
    </location>
</feature>
<feature type="domain" description="BRISC complex subunit FAM175B helical" evidence="3">
    <location>
        <begin position="198"/>
        <end position="257"/>
    </location>
</feature>
<evidence type="ECO:0000256" key="1">
    <source>
        <dbReference type="SAM" id="Coils"/>
    </source>
</evidence>
<evidence type="ECO:0000313" key="4">
    <source>
        <dbReference type="EMBL" id="CAD7571891.1"/>
    </source>
</evidence>
<organism evidence="4">
    <name type="scientific">Timema californicum</name>
    <name type="common">California timema</name>
    <name type="synonym">Walking stick</name>
    <dbReference type="NCBI Taxonomy" id="61474"/>
    <lineage>
        <taxon>Eukaryota</taxon>
        <taxon>Metazoa</taxon>
        <taxon>Ecdysozoa</taxon>
        <taxon>Arthropoda</taxon>
        <taxon>Hexapoda</taxon>
        <taxon>Insecta</taxon>
        <taxon>Pterygota</taxon>
        <taxon>Neoptera</taxon>
        <taxon>Polyneoptera</taxon>
        <taxon>Phasmatodea</taxon>
        <taxon>Timematodea</taxon>
        <taxon>Timematoidea</taxon>
        <taxon>Timematidae</taxon>
        <taxon>Timema</taxon>
    </lineage>
</organism>
<dbReference type="InterPro" id="IPR055064">
    <property type="entry name" value="BRISC_FAM175B_helical"/>
</dbReference>
<dbReference type="PRINTS" id="PR02051">
    <property type="entry name" value="PROTEINF175"/>
</dbReference>
<dbReference type="EMBL" id="OE180753">
    <property type="protein sequence ID" value="CAD7571891.1"/>
    <property type="molecule type" value="Genomic_DNA"/>
</dbReference>
<feature type="compositionally biased region" description="Polar residues" evidence="2">
    <location>
        <begin position="401"/>
        <end position="418"/>
    </location>
</feature>
<evidence type="ECO:0000259" key="3">
    <source>
        <dbReference type="Pfam" id="PF22299"/>
    </source>
</evidence>
<feature type="compositionally biased region" description="Polar residues" evidence="2">
    <location>
        <begin position="445"/>
        <end position="454"/>
    </location>
</feature>
<proteinExistence type="predicted"/>
<sequence>MFPNLNMAANVYVTVSGPGLSLLLYENVKCLGDQSGFLLGAVINHVTETISDSQMTDEKMETLISVNSSMPFPKSYSFFDGVGKVDRGKLKDFLKDKEKEVVGWYCFRRNMPLTATLRQKALHKELCATLPHLAPEHFSMCLLSSGLSNGGSTHIFNHKFIRYQNRCFEPVSIQIQNMGEVPQSEYKLVPSTVCLSESFNNIITSLKAEHQKGSDVDLILSIQKALQEHLVQLVHDVRKSERDIAELQKEVEALRSQSGPLPNEILLPHIMKSFFNSAAAIATSSTSITFGTPSIASTLSSTSTVTPDTIKTLESDQDSGKPTPTKKTPLKMRKEANHNHVDTPTKKKEDDCQPTTPADPFDYVTEMKREMSQPRNIDKNIPERSGCGSSRRLGKGVRTRASAQTAAPQPAHNNSSEASPARRGLTSPASVVVNTPTTRRRNPTYSQAVKQLYNTVDAPQKKTSPVRPIAAANGTVCEPQD</sequence>
<feature type="compositionally biased region" description="Basic and acidic residues" evidence="2">
    <location>
        <begin position="365"/>
        <end position="382"/>
    </location>
</feature>
<dbReference type="GO" id="GO:0008608">
    <property type="term" value="P:attachment of spindle microtubules to kinetochore"/>
    <property type="evidence" value="ECO:0007669"/>
    <property type="project" value="TreeGrafter"/>
</dbReference>
<dbReference type="PANTHER" id="PTHR31728">
    <property type="entry name" value="ABRAXAS FAMILY MEMBER"/>
    <property type="match status" value="1"/>
</dbReference>
<dbReference type="InterPro" id="IPR023238">
    <property type="entry name" value="FAM175"/>
</dbReference>
<dbReference type="GO" id="GO:0008017">
    <property type="term" value="F:microtubule binding"/>
    <property type="evidence" value="ECO:0007669"/>
    <property type="project" value="TreeGrafter"/>
</dbReference>
<dbReference type="AlphaFoldDB" id="A0A7R9J3F8"/>
<gene>
    <name evidence="4" type="ORF">TCMB3V08_LOCUS4553</name>
</gene>
<feature type="compositionally biased region" description="Basic and acidic residues" evidence="2">
    <location>
        <begin position="332"/>
        <end position="351"/>
    </location>
</feature>
<evidence type="ECO:0000256" key="2">
    <source>
        <dbReference type="SAM" id="MobiDB-lite"/>
    </source>
</evidence>
<dbReference type="GO" id="GO:0070536">
    <property type="term" value="P:protein K63-linked deubiquitination"/>
    <property type="evidence" value="ECO:0007669"/>
    <property type="project" value="TreeGrafter"/>
</dbReference>
<name>A0A7R9J3F8_TIMCA</name>
<dbReference type="Pfam" id="PF22299">
    <property type="entry name" value="BRISC_FAM175B_helical"/>
    <property type="match status" value="1"/>
</dbReference>